<dbReference type="InterPro" id="IPR056613">
    <property type="entry name" value="DUF7287"/>
</dbReference>
<keyword evidence="5" id="KW-1185">Reference proteome</keyword>
<sequence length="216" mass="24435">MLFIISLLCVFLFIGIIYPTKWHKKVAYRKATLGKRSWNIALLFLCFIIVVALTPNNSKVTASKKDEQEKLAKTEADKLKQEELAKVEADKLKQEELAKVEADKLKQEELAKVEADKLKQELAKVETEKQKANVEIEKTSKENKRKQEESQKKNQTTNKPSVSPQKNSTPSNKPAYRGKGVTCSSFSSSAEATAYMNAYKVYKLDRNKNGVACEDN</sequence>
<dbReference type="Pfam" id="PF23958">
    <property type="entry name" value="DUF7287"/>
    <property type="match status" value="1"/>
</dbReference>
<reference evidence="4 5" key="1">
    <citation type="submission" date="2023-07" db="EMBL/GenBank/DDBJ databases">
        <title>Genomic Encyclopedia of Type Strains, Phase IV (KMG-IV): sequencing the most valuable type-strain genomes for metagenomic binning, comparative biology and taxonomic classification.</title>
        <authorList>
            <person name="Goeker M."/>
        </authorList>
    </citation>
    <scope>NUCLEOTIDE SEQUENCE [LARGE SCALE GENOMIC DNA]</scope>
    <source>
        <strain evidence="4 5">DSM 46876</strain>
    </source>
</reference>
<comment type="caution">
    <text evidence="4">The sequence shown here is derived from an EMBL/GenBank/DDBJ whole genome shotgun (WGS) entry which is preliminary data.</text>
</comment>
<feature type="region of interest" description="Disordered" evidence="1">
    <location>
        <begin position="129"/>
        <end position="187"/>
    </location>
</feature>
<dbReference type="RefSeq" id="WP_307252766.1">
    <property type="nucleotide sequence ID" value="NZ_JAUSUV010000007.1"/>
</dbReference>
<proteinExistence type="predicted"/>
<keyword evidence="2" id="KW-0812">Transmembrane</keyword>
<name>A0AAJ1TK96_9BACL</name>
<dbReference type="AlphaFoldDB" id="A0AAJ1TK96"/>
<accession>A0AAJ1TK96</accession>
<evidence type="ECO:0000256" key="2">
    <source>
        <dbReference type="SAM" id="Phobius"/>
    </source>
</evidence>
<gene>
    <name evidence="4" type="ORF">J2Z48_001792</name>
</gene>
<keyword evidence="2" id="KW-1133">Transmembrane helix</keyword>
<feature type="transmembrane region" description="Helical" evidence="2">
    <location>
        <begin position="38"/>
        <end position="55"/>
    </location>
</feature>
<dbReference type="Pfam" id="PF05901">
    <property type="entry name" value="Excalibur"/>
    <property type="match status" value="1"/>
</dbReference>
<evidence type="ECO:0000313" key="5">
    <source>
        <dbReference type="Proteomes" id="UP001238450"/>
    </source>
</evidence>
<protein>
    <submittedName>
        <fullName evidence="4">High-affinity K+ transport system ATPase subunit B</fullName>
    </submittedName>
</protein>
<feature type="domain" description="Excalibur calcium-binding" evidence="3">
    <location>
        <begin position="182"/>
        <end position="214"/>
    </location>
</feature>
<evidence type="ECO:0000313" key="4">
    <source>
        <dbReference type="EMBL" id="MDQ0417619.1"/>
    </source>
</evidence>
<feature type="compositionally biased region" description="Polar residues" evidence="1">
    <location>
        <begin position="153"/>
        <end position="172"/>
    </location>
</feature>
<dbReference type="EMBL" id="JAUSUV010000007">
    <property type="protein sequence ID" value="MDQ0417619.1"/>
    <property type="molecule type" value="Genomic_DNA"/>
</dbReference>
<dbReference type="InterPro" id="IPR008613">
    <property type="entry name" value="Excalibur_Ca-bd_domain"/>
</dbReference>
<evidence type="ECO:0000256" key="1">
    <source>
        <dbReference type="SAM" id="MobiDB-lite"/>
    </source>
</evidence>
<keyword evidence="2" id="KW-0472">Membrane</keyword>
<feature type="compositionally biased region" description="Basic and acidic residues" evidence="1">
    <location>
        <begin position="129"/>
        <end position="152"/>
    </location>
</feature>
<organism evidence="4 5">
    <name type="scientific">Croceifilum oryzae</name>
    <dbReference type="NCBI Taxonomy" id="1553429"/>
    <lineage>
        <taxon>Bacteria</taxon>
        <taxon>Bacillati</taxon>
        <taxon>Bacillota</taxon>
        <taxon>Bacilli</taxon>
        <taxon>Bacillales</taxon>
        <taxon>Thermoactinomycetaceae</taxon>
        <taxon>Croceifilum</taxon>
    </lineage>
</organism>
<dbReference type="Proteomes" id="UP001238450">
    <property type="component" value="Unassembled WGS sequence"/>
</dbReference>
<evidence type="ECO:0000259" key="3">
    <source>
        <dbReference type="Pfam" id="PF05901"/>
    </source>
</evidence>